<comment type="catalytic activity">
    <reaction evidence="10">
        <text>ITP + H2O = IMP + diphosphate + H(+)</text>
        <dbReference type="Rhea" id="RHEA:29399"/>
        <dbReference type="ChEBI" id="CHEBI:15377"/>
        <dbReference type="ChEBI" id="CHEBI:15378"/>
        <dbReference type="ChEBI" id="CHEBI:33019"/>
        <dbReference type="ChEBI" id="CHEBI:58053"/>
        <dbReference type="ChEBI" id="CHEBI:61402"/>
        <dbReference type="EC" id="3.6.1.66"/>
    </reaction>
</comment>
<evidence type="ECO:0000313" key="13">
    <source>
        <dbReference type="Proteomes" id="UP000053467"/>
    </source>
</evidence>
<proteinExistence type="inferred from homology"/>
<reference evidence="13" key="1">
    <citation type="journal article" date="2015" name="MBio">
        <title>Genome-Resolved Metagenomic Analysis Reveals Roles for Candidate Phyla and Other Microbial Community Members in Biogeochemical Transformations in Oil Reservoirs.</title>
        <authorList>
            <person name="Hu P."/>
            <person name="Tom L."/>
            <person name="Singh A."/>
            <person name="Thomas B.C."/>
            <person name="Baker B.J."/>
            <person name="Piceno Y.M."/>
            <person name="Andersen G.L."/>
            <person name="Banfield J.F."/>
        </authorList>
    </citation>
    <scope>NUCLEOTIDE SEQUENCE [LARGE SCALE GENOMIC DNA]</scope>
</reference>
<feature type="binding site" evidence="10">
    <location>
        <position position="72"/>
    </location>
    <ligand>
        <name>Mg(2+)</name>
        <dbReference type="ChEBI" id="CHEBI:18420"/>
    </ligand>
</feature>
<dbReference type="GO" id="GO:0009146">
    <property type="term" value="P:purine nucleoside triphosphate catabolic process"/>
    <property type="evidence" value="ECO:0007669"/>
    <property type="project" value="UniProtKB-UniRule"/>
</dbReference>
<dbReference type="SUPFAM" id="SSF52972">
    <property type="entry name" value="ITPase-like"/>
    <property type="match status" value="1"/>
</dbReference>
<dbReference type="InterPro" id="IPR020922">
    <property type="entry name" value="dITP/XTP_pyrophosphatase"/>
</dbReference>
<evidence type="ECO:0000256" key="7">
    <source>
        <dbReference type="ARBA" id="ARBA00023080"/>
    </source>
</evidence>
<evidence type="ECO:0000256" key="9">
    <source>
        <dbReference type="ARBA" id="ARBA00052017"/>
    </source>
</evidence>
<keyword evidence="4 10" id="KW-0547">Nucleotide-binding</keyword>
<dbReference type="Gene3D" id="3.90.950.10">
    <property type="match status" value="1"/>
</dbReference>
<sequence>MRELKIFFATHNLDKKREIEYILTSKKIKVLYIEDFPHYPEVEETGKTLEENSLIKVLNGYSFTKIDTFAEDTGLFVESLNGEPGVFTSRYAGKDASYRDNYMLLLKRMESFIKDSERRAYFKTVITFKSENFTKQFEGICKGIISKEPKGEKGFGYDPVFIPEGFKETFAQLDESLKNRISHRAKVVEKFIDFLEKEYIGA</sequence>
<evidence type="ECO:0000256" key="4">
    <source>
        <dbReference type="ARBA" id="ARBA00022741"/>
    </source>
</evidence>
<evidence type="ECO:0000256" key="2">
    <source>
        <dbReference type="ARBA" id="ARBA00011738"/>
    </source>
</evidence>
<gene>
    <name evidence="12" type="ORF">XE03_1585</name>
</gene>
<dbReference type="GO" id="GO:0000166">
    <property type="term" value="F:nucleotide binding"/>
    <property type="evidence" value="ECO:0007669"/>
    <property type="project" value="UniProtKB-KW"/>
</dbReference>
<comment type="catalytic activity">
    <reaction evidence="8 10">
        <text>dITP + H2O = dIMP + diphosphate + H(+)</text>
        <dbReference type="Rhea" id="RHEA:28342"/>
        <dbReference type="ChEBI" id="CHEBI:15377"/>
        <dbReference type="ChEBI" id="CHEBI:15378"/>
        <dbReference type="ChEBI" id="CHEBI:33019"/>
        <dbReference type="ChEBI" id="CHEBI:61194"/>
        <dbReference type="ChEBI" id="CHEBI:61382"/>
        <dbReference type="EC" id="3.6.1.66"/>
    </reaction>
</comment>
<keyword evidence="7 10" id="KW-0546">Nucleotide metabolism</keyword>
<feature type="binding site" evidence="10">
    <location>
        <position position="43"/>
    </location>
    <ligand>
        <name>Mg(2+)</name>
        <dbReference type="ChEBI" id="CHEBI:18420"/>
    </ligand>
</feature>
<dbReference type="PATRIC" id="fig|1635277.3.peg.947"/>
<feature type="active site" description="Proton acceptor" evidence="10">
    <location>
        <position position="72"/>
    </location>
</feature>
<comment type="similarity">
    <text evidence="1 10 11">Belongs to the HAM1 NTPase family.</text>
</comment>
<evidence type="ECO:0000256" key="3">
    <source>
        <dbReference type="ARBA" id="ARBA00022723"/>
    </source>
</evidence>
<dbReference type="FunFam" id="3.90.950.10:FF:000001">
    <property type="entry name" value="dITP/XTP pyrophosphatase"/>
    <property type="match status" value="1"/>
</dbReference>
<organism evidence="12 13">
    <name type="scientific">candidate division TA06 bacterium 34_109</name>
    <dbReference type="NCBI Taxonomy" id="1635277"/>
    <lineage>
        <taxon>Bacteria</taxon>
        <taxon>Bacteria division TA06</taxon>
    </lineage>
</organism>
<evidence type="ECO:0000313" key="12">
    <source>
        <dbReference type="EMBL" id="KUK86330.1"/>
    </source>
</evidence>
<dbReference type="GO" id="GO:0005829">
    <property type="term" value="C:cytosol"/>
    <property type="evidence" value="ECO:0007669"/>
    <property type="project" value="TreeGrafter"/>
</dbReference>
<comment type="catalytic activity">
    <reaction evidence="9 10">
        <text>XTP + H2O = XMP + diphosphate + H(+)</text>
        <dbReference type="Rhea" id="RHEA:28610"/>
        <dbReference type="ChEBI" id="CHEBI:15377"/>
        <dbReference type="ChEBI" id="CHEBI:15378"/>
        <dbReference type="ChEBI" id="CHEBI:33019"/>
        <dbReference type="ChEBI" id="CHEBI:57464"/>
        <dbReference type="ChEBI" id="CHEBI:61314"/>
        <dbReference type="EC" id="3.6.1.66"/>
    </reaction>
</comment>
<dbReference type="GO" id="GO:0036220">
    <property type="term" value="F:ITP diphosphatase activity"/>
    <property type="evidence" value="ECO:0007669"/>
    <property type="project" value="UniProtKB-UniRule"/>
</dbReference>
<protein>
    <recommendedName>
        <fullName evidence="10">dITP/XTP pyrophosphatase</fullName>
        <ecNumber evidence="10">3.6.1.66</ecNumber>
    </recommendedName>
    <alternativeName>
        <fullName evidence="10">Non-canonical purine NTP pyrophosphatase</fullName>
    </alternativeName>
    <alternativeName>
        <fullName evidence="10">Non-standard purine NTP pyrophosphatase</fullName>
    </alternativeName>
    <alternativeName>
        <fullName evidence="10">Nucleoside-triphosphate diphosphatase</fullName>
    </alternativeName>
    <alternativeName>
        <fullName evidence="10">Nucleoside-triphosphate pyrophosphatase</fullName>
        <shortName evidence="10">NTPase</shortName>
    </alternativeName>
</protein>
<dbReference type="NCBIfam" id="TIGR00042">
    <property type="entry name" value="RdgB/HAM1 family non-canonical purine NTP pyrophosphatase"/>
    <property type="match status" value="1"/>
</dbReference>
<feature type="binding site" evidence="10">
    <location>
        <begin position="155"/>
        <end position="158"/>
    </location>
    <ligand>
        <name>substrate</name>
    </ligand>
</feature>
<dbReference type="HAMAP" id="MF_01405">
    <property type="entry name" value="Non_canon_purine_NTPase"/>
    <property type="match status" value="1"/>
</dbReference>
<dbReference type="EC" id="3.6.1.66" evidence="10"/>
<dbReference type="CDD" id="cd00515">
    <property type="entry name" value="HAM1"/>
    <property type="match status" value="1"/>
</dbReference>
<dbReference type="InterPro" id="IPR029001">
    <property type="entry name" value="ITPase-like_fam"/>
</dbReference>
<comment type="subunit">
    <text evidence="2 10">Homodimer.</text>
</comment>
<dbReference type="InterPro" id="IPR002637">
    <property type="entry name" value="RdgB/HAM1"/>
</dbReference>
<evidence type="ECO:0000256" key="10">
    <source>
        <dbReference type="HAMAP-Rule" id="MF_01405"/>
    </source>
</evidence>
<evidence type="ECO:0000256" key="6">
    <source>
        <dbReference type="ARBA" id="ARBA00022842"/>
    </source>
</evidence>
<dbReference type="GO" id="GO:0017111">
    <property type="term" value="F:ribonucleoside triphosphate phosphatase activity"/>
    <property type="evidence" value="ECO:0007669"/>
    <property type="project" value="InterPro"/>
</dbReference>
<feature type="binding site" evidence="10">
    <location>
        <begin position="10"/>
        <end position="15"/>
    </location>
    <ligand>
        <name>substrate</name>
    </ligand>
</feature>
<feature type="binding site" evidence="10">
    <location>
        <position position="73"/>
    </location>
    <ligand>
        <name>substrate</name>
    </ligand>
</feature>
<accession>A0A101I0F0</accession>
<evidence type="ECO:0000256" key="11">
    <source>
        <dbReference type="RuleBase" id="RU003781"/>
    </source>
</evidence>
<keyword evidence="5 10" id="KW-0378">Hydrolase</keyword>
<dbReference type="EMBL" id="LGGX01000022">
    <property type="protein sequence ID" value="KUK86330.1"/>
    <property type="molecule type" value="Genomic_DNA"/>
</dbReference>
<name>A0A101I0F0_UNCT6</name>
<dbReference type="Pfam" id="PF01725">
    <property type="entry name" value="Ham1p_like"/>
    <property type="match status" value="1"/>
</dbReference>
<comment type="caution">
    <text evidence="12">The sequence shown here is derived from an EMBL/GenBank/DDBJ whole genome shotgun (WGS) entry which is preliminary data.</text>
</comment>
<feature type="binding site" evidence="10">
    <location>
        <begin position="183"/>
        <end position="184"/>
    </location>
    <ligand>
        <name>substrate</name>
    </ligand>
</feature>
<dbReference type="GO" id="GO:0046872">
    <property type="term" value="F:metal ion binding"/>
    <property type="evidence" value="ECO:0007669"/>
    <property type="project" value="UniProtKB-KW"/>
</dbReference>
<dbReference type="AlphaFoldDB" id="A0A101I0F0"/>
<keyword evidence="6 10" id="KW-0460">Magnesium</keyword>
<dbReference type="PANTHER" id="PTHR11067">
    <property type="entry name" value="INOSINE TRIPHOSPHATE PYROPHOSPHATASE/HAM1 PROTEIN"/>
    <property type="match status" value="1"/>
</dbReference>
<evidence type="ECO:0000256" key="1">
    <source>
        <dbReference type="ARBA" id="ARBA00008023"/>
    </source>
</evidence>
<dbReference type="GO" id="GO:0036222">
    <property type="term" value="F:XTP diphosphatase activity"/>
    <property type="evidence" value="ECO:0007669"/>
    <property type="project" value="UniProtKB-UniRule"/>
</dbReference>
<dbReference type="PANTHER" id="PTHR11067:SF9">
    <property type="entry name" value="INOSINE TRIPHOSPHATE PYROPHOSPHATASE"/>
    <property type="match status" value="1"/>
</dbReference>
<evidence type="ECO:0000256" key="8">
    <source>
        <dbReference type="ARBA" id="ARBA00051875"/>
    </source>
</evidence>
<dbReference type="Proteomes" id="UP000053467">
    <property type="component" value="Unassembled WGS sequence"/>
</dbReference>
<comment type="cofactor">
    <cofactor evidence="10">
        <name>Mg(2+)</name>
        <dbReference type="ChEBI" id="CHEBI:18420"/>
    </cofactor>
    <text evidence="10">Binds 1 Mg(2+) ion per subunit.</text>
</comment>
<evidence type="ECO:0000256" key="5">
    <source>
        <dbReference type="ARBA" id="ARBA00022801"/>
    </source>
</evidence>
<comment type="function">
    <text evidence="10">Pyrophosphatase that catalyzes the hydrolysis of nucleoside triphosphates to their monophosphate derivatives, with a high preference for the non-canonical purine nucleotides XTP (xanthosine triphosphate), dITP (deoxyinosine triphosphate) and ITP. Seems to function as a house-cleaning enzyme that removes non-canonical purine nucleotides from the nucleotide pool, thus preventing their incorporation into DNA/RNA and avoiding chromosomal lesions.</text>
</comment>
<feature type="binding site" evidence="10">
    <location>
        <position position="178"/>
    </location>
    <ligand>
        <name>substrate</name>
    </ligand>
</feature>
<dbReference type="GO" id="GO:0035870">
    <property type="term" value="F:dITP diphosphatase activity"/>
    <property type="evidence" value="ECO:0007669"/>
    <property type="project" value="UniProtKB-UniRule"/>
</dbReference>
<dbReference type="GO" id="GO:0009117">
    <property type="term" value="P:nucleotide metabolic process"/>
    <property type="evidence" value="ECO:0007669"/>
    <property type="project" value="UniProtKB-KW"/>
</dbReference>
<keyword evidence="3 10" id="KW-0479">Metal-binding</keyword>